<proteinExistence type="predicted"/>
<reference evidence="1" key="1">
    <citation type="journal article" date="2020" name="Cell">
        <title>Large-Scale Comparative Analyses of Tick Genomes Elucidate Their Genetic Diversity and Vector Capacities.</title>
        <authorList>
            <consortium name="Tick Genome and Microbiome Consortium (TIGMIC)"/>
            <person name="Jia N."/>
            <person name="Wang J."/>
            <person name="Shi W."/>
            <person name="Du L."/>
            <person name="Sun Y."/>
            <person name="Zhan W."/>
            <person name="Jiang J.F."/>
            <person name="Wang Q."/>
            <person name="Zhang B."/>
            <person name="Ji P."/>
            <person name="Bell-Sakyi L."/>
            <person name="Cui X.M."/>
            <person name="Yuan T.T."/>
            <person name="Jiang B.G."/>
            <person name="Yang W.F."/>
            <person name="Lam T.T."/>
            <person name="Chang Q.C."/>
            <person name="Ding S.J."/>
            <person name="Wang X.J."/>
            <person name="Zhu J.G."/>
            <person name="Ruan X.D."/>
            <person name="Zhao L."/>
            <person name="Wei J.T."/>
            <person name="Ye R.Z."/>
            <person name="Que T.C."/>
            <person name="Du C.H."/>
            <person name="Zhou Y.H."/>
            <person name="Cheng J.X."/>
            <person name="Dai P.F."/>
            <person name="Guo W.B."/>
            <person name="Han X.H."/>
            <person name="Huang E.J."/>
            <person name="Li L.F."/>
            <person name="Wei W."/>
            <person name="Gao Y.C."/>
            <person name="Liu J.Z."/>
            <person name="Shao H.Z."/>
            <person name="Wang X."/>
            <person name="Wang C.C."/>
            <person name="Yang T.C."/>
            <person name="Huo Q.B."/>
            <person name="Li W."/>
            <person name="Chen H.Y."/>
            <person name="Chen S.E."/>
            <person name="Zhou L.G."/>
            <person name="Ni X.B."/>
            <person name="Tian J.H."/>
            <person name="Sheng Y."/>
            <person name="Liu T."/>
            <person name="Pan Y.S."/>
            <person name="Xia L.Y."/>
            <person name="Li J."/>
            <person name="Zhao F."/>
            <person name="Cao W.C."/>
        </authorList>
    </citation>
    <scope>NUCLEOTIDE SEQUENCE</scope>
    <source>
        <strain evidence="1">Rmic-2018</strain>
    </source>
</reference>
<keyword evidence="2" id="KW-1185">Reference proteome</keyword>
<dbReference type="AlphaFoldDB" id="A0A9J6EV67"/>
<reference evidence="1" key="2">
    <citation type="submission" date="2021-09" db="EMBL/GenBank/DDBJ databases">
        <authorList>
            <person name="Jia N."/>
            <person name="Wang J."/>
            <person name="Shi W."/>
            <person name="Du L."/>
            <person name="Sun Y."/>
            <person name="Zhan W."/>
            <person name="Jiang J."/>
            <person name="Wang Q."/>
            <person name="Zhang B."/>
            <person name="Ji P."/>
            <person name="Sakyi L.B."/>
            <person name="Cui X."/>
            <person name="Yuan T."/>
            <person name="Jiang B."/>
            <person name="Yang W."/>
            <person name="Lam T.T.-Y."/>
            <person name="Chang Q."/>
            <person name="Ding S."/>
            <person name="Wang X."/>
            <person name="Zhu J."/>
            <person name="Ruan X."/>
            <person name="Zhao L."/>
            <person name="Wei J."/>
            <person name="Que T."/>
            <person name="Du C."/>
            <person name="Cheng J."/>
            <person name="Dai P."/>
            <person name="Han X."/>
            <person name="Huang E."/>
            <person name="Gao Y."/>
            <person name="Liu J."/>
            <person name="Shao H."/>
            <person name="Ye R."/>
            <person name="Li L."/>
            <person name="Wei W."/>
            <person name="Wang X."/>
            <person name="Wang C."/>
            <person name="Huo Q."/>
            <person name="Li W."/>
            <person name="Guo W."/>
            <person name="Chen H."/>
            <person name="Chen S."/>
            <person name="Zhou L."/>
            <person name="Zhou L."/>
            <person name="Ni X."/>
            <person name="Tian J."/>
            <person name="Zhou Y."/>
            <person name="Sheng Y."/>
            <person name="Liu T."/>
            <person name="Pan Y."/>
            <person name="Xia L."/>
            <person name="Li J."/>
            <person name="Zhao F."/>
            <person name="Cao W."/>
        </authorList>
    </citation>
    <scope>NUCLEOTIDE SEQUENCE</scope>
    <source>
        <strain evidence="1">Rmic-2018</strain>
        <tissue evidence="1">Larvae</tissue>
    </source>
</reference>
<evidence type="ECO:0000313" key="1">
    <source>
        <dbReference type="EMBL" id="KAH8038093.1"/>
    </source>
</evidence>
<name>A0A9J6EV67_RHIMP</name>
<organism evidence="1 2">
    <name type="scientific">Rhipicephalus microplus</name>
    <name type="common">Cattle tick</name>
    <name type="synonym">Boophilus microplus</name>
    <dbReference type="NCBI Taxonomy" id="6941"/>
    <lineage>
        <taxon>Eukaryota</taxon>
        <taxon>Metazoa</taxon>
        <taxon>Ecdysozoa</taxon>
        <taxon>Arthropoda</taxon>
        <taxon>Chelicerata</taxon>
        <taxon>Arachnida</taxon>
        <taxon>Acari</taxon>
        <taxon>Parasitiformes</taxon>
        <taxon>Ixodida</taxon>
        <taxon>Ixodoidea</taxon>
        <taxon>Ixodidae</taxon>
        <taxon>Rhipicephalinae</taxon>
        <taxon>Rhipicephalus</taxon>
        <taxon>Boophilus</taxon>
    </lineage>
</organism>
<dbReference type="EMBL" id="JABSTU010000002">
    <property type="protein sequence ID" value="KAH8038093.1"/>
    <property type="molecule type" value="Genomic_DNA"/>
</dbReference>
<sequence>MVWSFIVAREAVANATYEKRFRHLPSANLTRKVWVHIIIASCLTRWARRTRSLRDRYHPPTVCLETQGELHVAVPAVSTLQVVRQEETEEWGKAAEKKSSMTAYMTGKRDIAREGFFDNSRGRGLLAEARSAWHATFSILEGSLYRAADAMHHLQSSRGDDQAHSYSVSGYSPALRDNITADCTRFCRKRGPAWKHVPEDKWKLPSNGWNTGAGTERRDDVSKSRGVSVVVRTVVLFSFFFSCSGYVAHGVQSTEWRRSLGACCALTLRVVSIASCEALDKRSCERCICFEGLVSKDEAFAAPSPEVGGSFLDGGTALATTAEGTDGVTAGSLRVCQTAAGGRRGAAP</sequence>
<dbReference type="Proteomes" id="UP000821866">
    <property type="component" value="Chromosome 10"/>
</dbReference>
<protein>
    <submittedName>
        <fullName evidence="1">Uncharacterized protein</fullName>
    </submittedName>
</protein>
<comment type="caution">
    <text evidence="1">The sequence shown here is derived from an EMBL/GenBank/DDBJ whole genome shotgun (WGS) entry which is preliminary data.</text>
</comment>
<accession>A0A9J6EV67</accession>
<gene>
    <name evidence="1" type="ORF">HPB51_021650</name>
</gene>
<evidence type="ECO:0000313" key="2">
    <source>
        <dbReference type="Proteomes" id="UP000821866"/>
    </source>
</evidence>